<evidence type="ECO:0000313" key="2">
    <source>
        <dbReference type="EMBL" id="QAY73832.1"/>
    </source>
</evidence>
<accession>A0A4P6FCP3</accession>
<reference evidence="2 3" key="1">
    <citation type="submission" date="2019-01" db="EMBL/GenBank/DDBJ databases">
        <title>Genome sequencing of strain FW100M-8.</title>
        <authorList>
            <person name="Heo J."/>
            <person name="Kim S.-J."/>
            <person name="Kim J.-S."/>
            <person name="Hong S.-B."/>
            <person name="Kwon S.-W."/>
        </authorList>
    </citation>
    <scope>NUCLEOTIDE SEQUENCE [LARGE SCALE GENOMIC DNA]</scope>
    <source>
        <strain evidence="2 3">FW100M-8</strain>
    </source>
</reference>
<dbReference type="RefSeq" id="WP_129191366.1">
    <property type="nucleotide sequence ID" value="NZ_CP035491.1"/>
</dbReference>
<dbReference type="GO" id="GO:0009002">
    <property type="term" value="F:serine-type D-Ala-D-Ala carboxypeptidase activity"/>
    <property type="evidence" value="ECO:0007669"/>
    <property type="project" value="InterPro"/>
</dbReference>
<dbReference type="InterPro" id="IPR001967">
    <property type="entry name" value="Peptidase_S11_N"/>
</dbReference>
<dbReference type="Pfam" id="PF00768">
    <property type="entry name" value="Peptidase_S11"/>
    <property type="match status" value="1"/>
</dbReference>
<dbReference type="GO" id="GO:0006508">
    <property type="term" value="P:proteolysis"/>
    <property type="evidence" value="ECO:0007669"/>
    <property type="project" value="InterPro"/>
</dbReference>
<name>A0A4P6FCP3_9MICO</name>
<proteinExistence type="predicted"/>
<gene>
    <name evidence="2" type="ORF">ET445_11230</name>
</gene>
<protein>
    <recommendedName>
        <fullName evidence="1">Peptidase S11 D-alanyl-D-alanine carboxypeptidase A N-terminal domain-containing protein</fullName>
    </recommendedName>
</protein>
<dbReference type="KEGG" id="agf:ET445_11230"/>
<feature type="domain" description="Peptidase S11 D-alanyl-D-alanine carboxypeptidase A N-terminal" evidence="1">
    <location>
        <begin position="55"/>
        <end position="217"/>
    </location>
</feature>
<dbReference type="Gene3D" id="3.40.710.10">
    <property type="entry name" value="DD-peptidase/beta-lactamase superfamily"/>
    <property type="match status" value="1"/>
</dbReference>
<dbReference type="OrthoDB" id="5241551at2"/>
<dbReference type="Proteomes" id="UP000291259">
    <property type="component" value="Chromosome"/>
</dbReference>
<evidence type="ECO:0000259" key="1">
    <source>
        <dbReference type="Pfam" id="PF00768"/>
    </source>
</evidence>
<dbReference type="SUPFAM" id="SSF56601">
    <property type="entry name" value="beta-lactamase/transpeptidase-like"/>
    <property type="match status" value="1"/>
</dbReference>
<dbReference type="InterPro" id="IPR012338">
    <property type="entry name" value="Beta-lactam/transpept-like"/>
</dbReference>
<sequence length="418" mass="41617">MPLTPGRVVGIAVGALAILGIGVYGPAMLLGPLPAVTVVPAAAAAADVPAATSITLPDVGASATVALDETGAASTVATAGDTAVVPIGGAAKLVTVLATLDGMPLGADSAGPDIKIGPEDYTDFLRYQSEGSRTLQVSPGDTWSERDVVRAVLLASSNNHADTLARWAFGSPEQYVTAANEWLAANGFTQTRVADATGLSGDDVGTAEEVAKLGALVVAHPVLASILAGEGPTGVGVREIPDVVSYEGGPGVRALVRSFTDQAAISFVFASTVPGSAGAAAARFVTAMVLIPDYDTLEPAVAAVVASSGTTAVTVDVIAAGTSFGAVRSAWGDRADLVASATRSGNGWSAATGEPALEVEAFTTAKAGQSVGTVTVETPDGALTSPLELSASIDDPGPLWRLANPGAIIDAYLTERGD</sequence>
<dbReference type="EMBL" id="CP035491">
    <property type="protein sequence ID" value="QAY73832.1"/>
    <property type="molecule type" value="Genomic_DNA"/>
</dbReference>
<evidence type="ECO:0000313" key="3">
    <source>
        <dbReference type="Proteomes" id="UP000291259"/>
    </source>
</evidence>
<dbReference type="AlphaFoldDB" id="A0A4P6FCP3"/>
<keyword evidence="3" id="KW-1185">Reference proteome</keyword>
<organism evidence="2 3">
    <name type="scientific">Agromyces protaetiae</name>
    <dbReference type="NCBI Taxonomy" id="2509455"/>
    <lineage>
        <taxon>Bacteria</taxon>
        <taxon>Bacillati</taxon>
        <taxon>Actinomycetota</taxon>
        <taxon>Actinomycetes</taxon>
        <taxon>Micrococcales</taxon>
        <taxon>Microbacteriaceae</taxon>
        <taxon>Agromyces</taxon>
    </lineage>
</organism>